<dbReference type="InterPro" id="IPR050091">
    <property type="entry name" value="PKS_NRPS_Biosynth_Enz"/>
</dbReference>
<evidence type="ECO:0000256" key="2">
    <source>
        <dbReference type="ARBA" id="ARBA00022553"/>
    </source>
</evidence>
<dbReference type="InterPro" id="IPR016039">
    <property type="entry name" value="Thiolase-like"/>
</dbReference>
<dbReference type="Pfam" id="PF00698">
    <property type="entry name" value="Acyl_transf_1"/>
    <property type="match status" value="1"/>
</dbReference>
<dbReference type="InterPro" id="IPR014043">
    <property type="entry name" value="Acyl_transferase_dom"/>
</dbReference>
<dbReference type="InterPro" id="IPR001227">
    <property type="entry name" value="Ac_transferase_dom_sf"/>
</dbReference>
<feature type="non-terminal residue" evidence="5">
    <location>
        <position position="591"/>
    </location>
</feature>
<dbReference type="InterPro" id="IPR049552">
    <property type="entry name" value="PKS_DH_N"/>
</dbReference>
<proteinExistence type="predicted"/>
<keyword evidence="6" id="KW-1185">Reference proteome</keyword>
<keyword evidence="1" id="KW-0596">Phosphopantetheine</keyword>
<protein>
    <submittedName>
        <fullName evidence="5">Beta-ketoacyl synthase</fullName>
    </submittedName>
</protein>
<organism evidence="5 6">
    <name type="scientific">Candidatus Thiomargarita nelsonii</name>
    <dbReference type="NCBI Taxonomy" id="1003181"/>
    <lineage>
        <taxon>Bacteria</taxon>
        <taxon>Pseudomonadati</taxon>
        <taxon>Pseudomonadota</taxon>
        <taxon>Gammaproteobacteria</taxon>
        <taxon>Thiotrichales</taxon>
        <taxon>Thiotrichaceae</taxon>
        <taxon>Thiomargarita</taxon>
    </lineage>
</organism>
<dbReference type="Gene3D" id="3.40.47.10">
    <property type="match status" value="1"/>
</dbReference>
<dbReference type="GO" id="GO:0004312">
    <property type="term" value="F:fatty acid synthase activity"/>
    <property type="evidence" value="ECO:0007669"/>
    <property type="project" value="TreeGrafter"/>
</dbReference>
<dbReference type="PANTHER" id="PTHR43775:SF37">
    <property type="entry name" value="SI:DKEY-61P9.11"/>
    <property type="match status" value="1"/>
</dbReference>
<feature type="domain" description="Malonyl-CoA:ACP transacylase (MAT)" evidence="4">
    <location>
        <begin position="167"/>
        <end position="461"/>
    </location>
</feature>
<dbReference type="PANTHER" id="PTHR43775">
    <property type="entry name" value="FATTY ACID SYNTHASE"/>
    <property type="match status" value="1"/>
</dbReference>
<evidence type="ECO:0000259" key="4">
    <source>
        <dbReference type="SMART" id="SM00827"/>
    </source>
</evidence>
<name>A0A176RT07_9GAMM</name>
<dbReference type="SUPFAM" id="SSF55048">
    <property type="entry name" value="Probable ACP-binding domain of malonyl-CoA ACP transacylase"/>
    <property type="match status" value="1"/>
</dbReference>
<dbReference type="FunFam" id="3.40.366.10:FF:000002">
    <property type="entry name" value="Probable polyketide synthase 2"/>
    <property type="match status" value="1"/>
</dbReference>
<gene>
    <name evidence="5" type="ORF">THIOM_005501</name>
</gene>
<keyword evidence="2" id="KW-0597">Phosphoprotein</keyword>
<dbReference type="SUPFAM" id="SSF53901">
    <property type="entry name" value="Thiolase-like"/>
    <property type="match status" value="1"/>
</dbReference>
<dbReference type="EMBL" id="LUTY01003040">
    <property type="protein sequence ID" value="OAD18891.1"/>
    <property type="molecule type" value="Genomic_DNA"/>
</dbReference>
<dbReference type="SUPFAM" id="SSF52151">
    <property type="entry name" value="FabD/lysophospholipase-like"/>
    <property type="match status" value="1"/>
</dbReference>
<dbReference type="InterPro" id="IPR016036">
    <property type="entry name" value="Malonyl_transacylase_ACP-bd"/>
</dbReference>
<keyword evidence="3" id="KW-0808">Transferase</keyword>
<dbReference type="Gene3D" id="3.30.70.3290">
    <property type="match status" value="1"/>
</dbReference>
<dbReference type="AlphaFoldDB" id="A0A176RT07"/>
<evidence type="ECO:0000256" key="3">
    <source>
        <dbReference type="ARBA" id="ARBA00022679"/>
    </source>
</evidence>
<dbReference type="Pfam" id="PF22621">
    <property type="entry name" value="CurL-like_PKS_C"/>
    <property type="match status" value="1"/>
</dbReference>
<dbReference type="Gene3D" id="3.40.366.10">
    <property type="entry name" value="Malonyl-Coenzyme A Acyl Carrier Protein, domain 2"/>
    <property type="match status" value="1"/>
</dbReference>
<evidence type="ECO:0000313" key="5">
    <source>
        <dbReference type="EMBL" id="OAD18891.1"/>
    </source>
</evidence>
<evidence type="ECO:0000313" key="6">
    <source>
        <dbReference type="Proteomes" id="UP000076962"/>
    </source>
</evidence>
<dbReference type="GO" id="GO:0006633">
    <property type="term" value="P:fatty acid biosynthetic process"/>
    <property type="evidence" value="ECO:0007669"/>
    <property type="project" value="TreeGrafter"/>
</dbReference>
<dbReference type="Pfam" id="PF21089">
    <property type="entry name" value="PKS_DH_N"/>
    <property type="match status" value="1"/>
</dbReference>
<accession>A0A176RT07</accession>
<dbReference type="InterPro" id="IPR016035">
    <property type="entry name" value="Acyl_Trfase/lysoPLipase"/>
</dbReference>
<sequence length="591" mass="66197">MKTVLALYHKQIPPSLHFENHNPQIDFANSPFYVNTQLRDFQNNGTPYRAGVNSLGIGGTNAHLILEEAPAIAHINNEIERPKHLLTLSAKSKTALHELVQRYKQFLLNHPKTSLADLCFTANTGRVHFEHRLAVVADSIQQLRQNLSDIRVQSGQSNENRLNIAFLFTGQGAQYVGMGRQLYETQPTFRQTLDRCDEILRDYLEQPLLNVLYSSPDNKLDETAYTQPALFALEYALAELWQSWGIKPTYVMGHSVGEYVAACVAGVFSLEDGLKLIAERARLMQALPRDGEMVTVFASEAQVATVIQPYIQQVSIAAINGPESIVISGQHEAIATIKATLESQGIKTKPLSVSHAFHSPLIEPMLPAFSHIVGEVTLSSPQINLISNLTGELATAEITTSAYWCRHVTHPVKFAASMETLSKQGCDVFVEIGPKPALLGMGHQCLPEDMGVWLPSLRQGVDDWQQFLQSLGELYVRGATIDWTGFDRDYQRRRVALPTYPFQRQRYWLERPTARREMTVPAETKLHPLLDKKIPLPLLKETVFETYFHRDKLSFLADHLIYDKMVSSGASYISMILGAVELTFGTQGCVL</sequence>
<reference evidence="5 6" key="1">
    <citation type="submission" date="2016-05" db="EMBL/GenBank/DDBJ databases">
        <title>Single-cell genome of chain-forming Candidatus Thiomargarita nelsonii and comparison to other large sulfur-oxidizing bacteria.</title>
        <authorList>
            <person name="Winkel M."/>
            <person name="Salman V."/>
            <person name="Woyke T."/>
            <person name="Schulz-Vogt H."/>
            <person name="Richter M."/>
            <person name="Flood B."/>
            <person name="Bailey J."/>
            <person name="Amann R."/>
            <person name="Mussmann M."/>
        </authorList>
    </citation>
    <scope>NUCLEOTIDE SEQUENCE [LARGE SCALE GENOMIC DNA]</scope>
    <source>
        <strain evidence="5 6">THI036</strain>
    </source>
</reference>
<dbReference type="SMART" id="SM00827">
    <property type="entry name" value="PKS_AT"/>
    <property type="match status" value="1"/>
</dbReference>
<dbReference type="Proteomes" id="UP000076962">
    <property type="component" value="Unassembled WGS sequence"/>
</dbReference>
<dbReference type="Gene3D" id="3.10.129.10">
    <property type="entry name" value="Hotdog Thioesterase"/>
    <property type="match status" value="1"/>
</dbReference>
<evidence type="ECO:0000256" key="1">
    <source>
        <dbReference type="ARBA" id="ARBA00022450"/>
    </source>
</evidence>
<comment type="caution">
    <text evidence="5">The sequence shown here is derived from an EMBL/GenBank/DDBJ whole genome shotgun (WGS) entry which is preliminary data.</text>
</comment>